<evidence type="ECO:0000313" key="1">
    <source>
        <dbReference type="EMBL" id="AHE57429.1"/>
    </source>
</evidence>
<dbReference type="Pfam" id="PF11367">
    <property type="entry name" value="Tail_completion_gp17"/>
    <property type="match status" value="1"/>
</dbReference>
<proteinExistence type="predicted"/>
<dbReference type="OrthoDB" id="7510338at2"/>
<dbReference type="PATRIC" id="fig|1123269.5.peg.5748"/>
<dbReference type="AlphaFoldDB" id="W0AHP5"/>
<evidence type="ECO:0000313" key="2">
    <source>
        <dbReference type="Proteomes" id="UP000018851"/>
    </source>
</evidence>
<dbReference type="HOGENOM" id="CLU_1915760_0_0_5"/>
<dbReference type="RefSeq" id="WP_025295516.1">
    <property type="nucleotide sequence ID" value="NZ_CP006644.1"/>
</dbReference>
<dbReference type="KEGG" id="ssan:NX02_29325"/>
<dbReference type="InterPro" id="IPR021508">
    <property type="entry name" value="Gp17-like"/>
</dbReference>
<protein>
    <recommendedName>
        <fullName evidence="3">DUF3168 domain-containing protein</fullName>
    </recommendedName>
</protein>
<organism evidence="1 2">
    <name type="scientific">Sphingomonas sanxanigenens DSM 19645 = NX02</name>
    <dbReference type="NCBI Taxonomy" id="1123269"/>
    <lineage>
        <taxon>Bacteria</taxon>
        <taxon>Pseudomonadati</taxon>
        <taxon>Pseudomonadota</taxon>
        <taxon>Alphaproteobacteria</taxon>
        <taxon>Sphingomonadales</taxon>
        <taxon>Sphingomonadaceae</taxon>
        <taxon>Sphingomonas</taxon>
    </lineage>
</organism>
<evidence type="ECO:0008006" key="3">
    <source>
        <dbReference type="Google" id="ProtNLM"/>
    </source>
</evidence>
<gene>
    <name evidence="1" type="ORF">NX02_29325</name>
</gene>
<dbReference type="Proteomes" id="UP000018851">
    <property type="component" value="Chromosome"/>
</dbReference>
<name>W0AHP5_9SPHN</name>
<accession>W0AHP5</accession>
<reference evidence="1 2" key="1">
    <citation type="submission" date="2013-07" db="EMBL/GenBank/DDBJ databases">
        <title>Completed genome of Sphingomonas sanxanigenens NX02.</title>
        <authorList>
            <person name="Ma T."/>
            <person name="Huang H."/>
            <person name="Wu M."/>
            <person name="Li X."/>
            <person name="Li G."/>
        </authorList>
    </citation>
    <scope>NUCLEOTIDE SEQUENCE [LARGE SCALE GENOMIC DNA]</scope>
    <source>
        <strain evidence="1 2">NX02</strain>
    </source>
</reference>
<keyword evidence="2" id="KW-1185">Reference proteome</keyword>
<dbReference type="STRING" id="1123269.NX02_29325"/>
<dbReference type="EMBL" id="CP006644">
    <property type="protein sequence ID" value="AHE57429.1"/>
    <property type="molecule type" value="Genomic_DNA"/>
</dbReference>
<sequence length="132" mass="14825">MEERIRERLLDSADLRALVGSQVDWNARPQGDALKAFSAITLQVVSDIPGRVYSRASDGWRTARVMIECWGSTHKRSRDVAMLVDRLLNGYRAGLPGNKVRVFTDARTGDTDEVAGTTVHRQILTIFVHYQP</sequence>